<protein>
    <submittedName>
        <fullName evidence="1">Uncharacterized protein</fullName>
    </submittedName>
</protein>
<accession>A0AAE7SQQ6</accession>
<reference evidence="1 2" key="1">
    <citation type="journal article" date="2021" name="Microbiol. Resour. Announc.">
        <title>Genome Sequences of Bacteriophages cd2, cd3, and cd4, which Specifically Target Carnobacterium divergens.</title>
        <authorList>
            <person name="Zhang P."/>
            <person name="Britton A.P."/>
            <person name="Visser K.A."/>
            <person name="Welke C.A."/>
            <person name="Wassink H."/>
            <person name="Prins E."/>
            <person name="Yang X."/>
            <person name="Martin-Visscher L.A."/>
        </authorList>
    </citation>
    <scope>NUCLEOTIDE SEQUENCE [LARGE SCALE GENOMIC DNA]</scope>
    <source>
        <strain evidence="2">cd4</strain>
    </source>
</reference>
<evidence type="ECO:0000313" key="2">
    <source>
        <dbReference type="Proteomes" id="UP000828872"/>
    </source>
</evidence>
<dbReference type="EMBL" id="MZ399596">
    <property type="protein sequence ID" value="QXP45342.1"/>
    <property type="molecule type" value="Genomic_DNA"/>
</dbReference>
<proteinExistence type="predicted"/>
<gene>
    <name evidence="1" type="ORF">cd4_060</name>
</gene>
<evidence type="ECO:0000313" key="1">
    <source>
        <dbReference type="EMBL" id="QXP45342.1"/>
    </source>
</evidence>
<name>A0AAE7SQQ6_9CAUD</name>
<dbReference type="Proteomes" id="UP000828872">
    <property type="component" value="Segment"/>
</dbReference>
<organism evidence="1 2">
    <name type="scientific">Carnobacterium phage cd4</name>
    <dbReference type="NCBI Taxonomy" id="2849246"/>
    <lineage>
        <taxon>Viruses</taxon>
        <taxon>Duplodnaviria</taxon>
        <taxon>Heunggongvirae</taxon>
        <taxon>Uroviricota</taxon>
        <taxon>Caudoviricetes</taxon>
        <taxon>Carnodivirus</taxon>
        <taxon>Carnodivirus cd4-like</taxon>
    </lineage>
</organism>
<keyword evidence="2" id="KW-1185">Reference proteome</keyword>
<sequence length="214" mass="24174">MEERKFKVGDKVRVIINEATGFKVGDVAEVICVDNAPCAFPYEVSNTEKSDWLMESQIKLASEPETYTGLELVTMLANGELKNGDKFKRASEDWKADVRVSKSNGDLSLGFLNGRKVDWDSYMLNASGWEKVVEKFQYKLNPVYLDQLGVKPKFGGWQYLNMVTNQLGGIELLVGSGIETGSYQTWFTDEEFENLEDPDKVKHLFSKVIEMGES</sequence>